<reference evidence="2" key="1">
    <citation type="submission" date="2023-06" db="EMBL/GenBank/DDBJ databases">
        <title>Genomic analysis of the entomopathogenic nematode Steinernema hermaphroditum.</title>
        <authorList>
            <person name="Schwarz E.M."/>
            <person name="Heppert J.K."/>
            <person name="Baniya A."/>
            <person name="Schwartz H.T."/>
            <person name="Tan C.-H."/>
            <person name="Antoshechkin I."/>
            <person name="Sternberg P.W."/>
            <person name="Goodrich-Blair H."/>
            <person name="Dillman A.R."/>
        </authorList>
    </citation>
    <scope>NUCLEOTIDE SEQUENCE</scope>
    <source>
        <strain evidence="2">PS9179</strain>
        <tissue evidence="2">Whole animal</tissue>
    </source>
</reference>
<proteinExistence type="predicted"/>
<protein>
    <submittedName>
        <fullName evidence="2">Uncharacterized protein</fullName>
    </submittedName>
</protein>
<gene>
    <name evidence="2" type="ORF">QR680_014502</name>
</gene>
<dbReference type="AlphaFoldDB" id="A0AA39IB93"/>
<keyword evidence="3" id="KW-1185">Reference proteome</keyword>
<organism evidence="2 3">
    <name type="scientific">Steinernema hermaphroditum</name>
    <dbReference type="NCBI Taxonomy" id="289476"/>
    <lineage>
        <taxon>Eukaryota</taxon>
        <taxon>Metazoa</taxon>
        <taxon>Ecdysozoa</taxon>
        <taxon>Nematoda</taxon>
        <taxon>Chromadorea</taxon>
        <taxon>Rhabditida</taxon>
        <taxon>Tylenchina</taxon>
        <taxon>Panagrolaimomorpha</taxon>
        <taxon>Strongyloidoidea</taxon>
        <taxon>Steinernematidae</taxon>
        <taxon>Steinernema</taxon>
    </lineage>
</organism>
<evidence type="ECO:0000313" key="3">
    <source>
        <dbReference type="Proteomes" id="UP001175271"/>
    </source>
</evidence>
<dbReference type="Proteomes" id="UP001175271">
    <property type="component" value="Unassembled WGS sequence"/>
</dbReference>
<dbReference type="EMBL" id="JAUCMV010000002">
    <property type="protein sequence ID" value="KAK0420074.1"/>
    <property type="molecule type" value="Genomic_DNA"/>
</dbReference>
<keyword evidence="1" id="KW-0732">Signal</keyword>
<comment type="caution">
    <text evidence="2">The sequence shown here is derived from an EMBL/GenBank/DDBJ whole genome shotgun (WGS) entry which is preliminary data.</text>
</comment>
<sequence>MSVLPLLFCLFASTFALPLQAEDARAPPGKIALDPAAKEQIVKMVKGLSPVKMFLDGPINVGVKVAVDVKVDVEVNDEKASEYVLSRLPQLKKSD</sequence>
<accession>A0AA39IB93</accession>
<feature type="signal peptide" evidence="1">
    <location>
        <begin position="1"/>
        <end position="16"/>
    </location>
</feature>
<name>A0AA39IB93_9BILA</name>
<feature type="chain" id="PRO_5041345466" evidence="1">
    <location>
        <begin position="17"/>
        <end position="95"/>
    </location>
</feature>
<evidence type="ECO:0000256" key="1">
    <source>
        <dbReference type="SAM" id="SignalP"/>
    </source>
</evidence>
<evidence type="ECO:0000313" key="2">
    <source>
        <dbReference type="EMBL" id="KAK0420074.1"/>
    </source>
</evidence>